<keyword evidence="1" id="KW-0472">Membrane</keyword>
<reference evidence="3 4" key="1">
    <citation type="submission" date="2016-10" db="EMBL/GenBank/DDBJ databases">
        <authorList>
            <person name="de Groot N.N."/>
        </authorList>
    </citation>
    <scope>NUCLEOTIDE SEQUENCE [LARGE SCALE GENOMIC DNA]</scope>
    <source>
        <strain evidence="3 4">LMG 25475</strain>
    </source>
</reference>
<dbReference type="OrthoDB" id="5600918at2"/>
<dbReference type="Gene3D" id="1.20.120.1220">
    <property type="match status" value="1"/>
</dbReference>
<dbReference type="EMBL" id="FNBM01000012">
    <property type="protein sequence ID" value="SDG49988.1"/>
    <property type="molecule type" value="Genomic_DNA"/>
</dbReference>
<gene>
    <name evidence="3" type="ORF">SAMN05216381_4145</name>
</gene>
<feature type="transmembrane region" description="Helical" evidence="1">
    <location>
        <begin position="91"/>
        <end position="119"/>
    </location>
</feature>
<evidence type="ECO:0000259" key="2">
    <source>
        <dbReference type="Pfam" id="PF01478"/>
    </source>
</evidence>
<dbReference type="STRING" id="640205.SAMN05216381_4145"/>
<dbReference type="GO" id="GO:0016020">
    <property type="term" value="C:membrane"/>
    <property type="evidence" value="ECO:0007669"/>
    <property type="project" value="InterPro"/>
</dbReference>
<dbReference type="AlphaFoldDB" id="A0A1G7URM5"/>
<evidence type="ECO:0000313" key="3">
    <source>
        <dbReference type="EMBL" id="SDG49988.1"/>
    </source>
</evidence>
<dbReference type="Proteomes" id="UP000243378">
    <property type="component" value="Unassembled WGS sequence"/>
</dbReference>
<organism evidence="3 4">
    <name type="scientific">Phytopseudomonas seleniipraecipitans</name>
    <dbReference type="NCBI Taxonomy" id="640205"/>
    <lineage>
        <taxon>Bacteria</taxon>
        <taxon>Pseudomonadati</taxon>
        <taxon>Pseudomonadota</taxon>
        <taxon>Gammaproteobacteria</taxon>
        <taxon>Pseudomonadales</taxon>
        <taxon>Pseudomonadaceae</taxon>
        <taxon>Phytopseudomonas</taxon>
    </lineage>
</organism>
<name>A0A1G7URM5_9GAMM</name>
<dbReference type="Pfam" id="PF01478">
    <property type="entry name" value="Peptidase_A24"/>
    <property type="match status" value="1"/>
</dbReference>
<dbReference type="RefSeq" id="WP_092371787.1">
    <property type="nucleotide sequence ID" value="NZ_FNBM01000012.1"/>
</dbReference>
<feature type="transmembrane region" description="Helical" evidence="1">
    <location>
        <begin position="44"/>
        <end position="70"/>
    </location>
</feature>
<feature type="transmembrane region" description="Helical" evidence="1">
    <location>
        <begin position="139"/>
        <end position="156"/>
    </location>
</feature>
<dbReference type="GO" id="GO:0004190">
    <property type="term" value="F:aspartic-type endopeptidase activity"/>
    <property type="evidence" value="ECO:0007669"/>
    <property type="project" value="InterPro"/>
</dbReference>
<protein>
    <submittedName>
        <fullName evidence="3">Prepilin peptidase CpaA</fullName>
    </submittedName>
</protein>
<evidence type="ECO:0000256" key="1">
    <source>
        <dbReference type="SAM" id="Phobius"/>
    </source>
</evidence>
<sequence>MNYIIVLCWLCACALQDAQQRKIANLLTLGGLAVALLHLLWSGSSLTGASPAAAALGMAAAGLLSLPGYLTRSMGAGDVKMLIALGAASDALHVLLSVIGAALVLVAWVILVRACPAIAQAIPRRMVFLRSPHAKDHPYAPFLLLGFAFTTLWLITQ</sequence>
<evidence type="ECO:0000313" key="4">
    <source>
        <dbReference type="Proteomes" id="UP000243378"/>
    </source>
</evidence>
<dbReference type="InterPro" id="IPR000045">
    <property type="entry name" value="Prepilin_IV_endopep_pep"/>
</dbReference>
<proteinExistence type="predicted"/>
<keyword evidence="1" id="KW-0812">Transmembrane</keyword>
<feature type="domain" description="Prepilin type IV endopeptidase peptidase" evidence="2">
    <location>
        <begin position="4"/>
        <end position="109"/>
    </location>
</feature>
<keyword evidence="1" id="KW-1133">Transmembrane helix</keyword>
<accession>A0A1G7URM5</accession>